<evidence type="ECO:0000313" key="3">
    <source>
        <dbReference type="EMBL" id="BBA18486.1"/>
    </source>
</evidence>
<sequence length="66" mass="8026">MKLQLLLRYRHNNGKDKVVRLNLFCFAPSLLKHKLLHLNRNKKMYLILLHKILQIVSLPLRFLYPF</sequence>
<dbReference type="EMBL" id="LC269921">
    <property type="protein sequence ID" value="BBA18624.1"/>
    <property type="molecule type" value="Genomic_DNA"/>
</dbReference>
<dbReference type="EMBL" id="LC269924">
    <property type="protein sequence ID" value="BBA19040.1"/>
    <property type="molecule type" value="Genomic_DNA"/>
</dbReference>
<reference evidence="2" key="1">
    <citation type="submission" date="2017-05" db="EMBL/GenBank/DDBJ databases">
        <title>Chloroplast genome sequences of Heterosigma akashiwo, a bloom-forming raphidophyte.</title>
        <authorList>
            <person name="Ueki S."/>
        </authorList>
    </citation>
    <scope>NUCLEOTIDE SEQUENCE</scope>
    <source>
        <strain evidence="3">CCAP934/4</strain>
        <strain evidence="1">CCAP934/8</strain>
        <strain evidence="7">CCMP1596</strain>
        <strain evidence="4">CCMP2274</strain>
        <strain evidence="5">CCMP3374</strain>
        <strain evidence="2">EHUSP01</strain>
        <strain evidence="6">HaFk01</strain>
    </source>
</reference>
<keyword evidence="2" id="KW-0934">Plastid</keyword>
<dbReference type="EMBL" id="LC269920">
    <property type="protein sequence ID" value="BBA18486.1"/>
    <property type="molecule type" value="Genomic_DNA"/>
</dbReference>
<dbReference type="AlphaFoldDB" id="A0A224AER6"/>
<dbReference type="EMBL" id="LC269918">
    <property type="protein sequence ID" value="BBA18208.1"/>
    <property type="molecule type" value="Genomic_DNA"/>
</dbReference>
<evidence type="ECO:0000313" key="5">
    <source>
        <dbReference type="EMBL" id="BBA18763.1"/>
    </source>
</evidence>
<evidence type="ECO:0000313" key="4">
    <source>
        <dbReference type="EMBL" id="BBA18624.1"/>
    </source>
</evidence>
<dbReference type="EMBL" id="LC269922">
    <property type="protein sequence ID" value="BBA18763.1"/>
    <property type="molecule type" value="Genomic_DNA"/>
</dbReference>
<evidence type="ECO:0000313" key="6">
    <source>
        <dbReference type="EMBL" id="BBA18901.1"/>
    </source>
</evidence>
<protein>
    <submittedName>
        <fullName evidence="2">Ferredoxin-thioredoxin reductase beta subunit</fullName>
    </submittedName>
</protein>
<evidence type="ECO:0000313" key="1">
    <source>
        <dbReference type="EMBL" id="BBA18208.1"/>
    </source>
</evidence>
<accession>A0A224AER6</accession>
<name>A0A224AER6_HETAK</name>
<gene>
    <name evidence="2" type="primary">ftrB</name>
</gene>
<evidence type="ECO:0000313" key="2">
    <source>
        <dbReference type="EMBL" id="BBA18347.1"/>
    </source>
</evidence>
<evidence type="ECO:0000313" key="7">
    <source>
        <dbReference type="EMBL" id="BBA19040.1"/>
    </source>
</evidence>
<organism evidence="2">
    <name type="scientific">Heterosigma akashiwo</name>
    <name type="common">Chromophytic alga</name>
    <name type="synonym">Heterosigma carterae</name>
    <dbReference type="NCBI Taxonomy" id="2829"/>
    <lineage>
        <taxon>Eukaryota</taxon>
        <taxon>Sar</taxon>
        <taxon>Stramenopiles</taxon>
        <taxon>Ochrophyta</taxon>
        <taxon>Raphidophyceae</taxon>
        <taxon>Chattonellales</taxon>
        <taxon>Chattonellaceae</taxon>
        <taxon>Heterosigma</taxon>
    </lineage>
</organism>
<dbReference type="EMBL" id="LC269923">
    <property type="protein sequence ID" value="BBA18901.1"/>
    <property type="molecule type" value="Genomic_DNA"/>
</dbReference>
<keyword evidence="2" id="KW-0150">Chloroplast</keyword>
<proteinExistence type="predicted"/>
<geneLocation type="chloroplast" evidence="2"/>
<dbReference type="EMBL" id="LC269919">
    <property type="protein sequence ID" value="BBA18347.1"/>
    <property type="molecule type" value="Genomic_DNA"/>
</dbReference>